<gene>
    <name evidence="2" type="ORF">NPIL_190621</name>
    <name evidence="1" type="ORF">NPIL_83821</name>
</gene>
<evidence type="ECO:0000313" key="3">
    <source>
        <dbReference type="Proteomes" id="UP000887013"/>
    </source>
</evidence>
<dbReference type="AlphaFoldDB" id="A0A8X6QFU0"/>
<dbReference type="EMBL" id="BMAW01030420">
    <property type="protein sequence ID" value="GFU16327.1"/>
    <property type="molecule type" value="Genomic_DNA"/>
</dbReference>
<keyword evidence="3" id="KW-1185">Reference proteome</keyword>
<organism evidence="2 3">
    <name type="scientific">Nephila pilipes</name>
    <name type="common">Giant wood spider</name>
    <name type="synonym">Nephila maculata</name>
    <dbReference type="NCBI Taxonomy" id="299642"/>
    <lineage>
        <taxon>Eukaryota</taxon>
        <taxon>Metazoa</taxon>
        <taxon>Ecdysozoa</taxon>
        <taxon>Arthropoda</taxon>
        <taxon>Chelicerata</taxon>
        <taxon>Arachnida</taxon>
        <taxon>Araneae</taxon>
        <taxon>Araneomorphae</taxon>
        <taxon>Entelegynae</taxon>
        <taxon>Araneoidea</taxon>
        <taxon>Nephilidae</taxon>
        <taxon>Nephila</taxon>
    </lineage>
</organism>
<evidence type="ECO:0000313" key="1">
    <source>
        <dbReference type="EMBL" id="GFT70418.1"/>
    </source>
</evidence>
<reference evidence="2" key="1">
    <citation type="submission" date="2020-08" db="EMBL/GenBank/DDBJ databases">
        <title>Multicomponent nature underlies the extraordinary mechanical properties of spider dragline silk.</title>
        <authorList>
            <person name="Kono N."/>
            <person name="Nakamura H."/>
            <person name="Mori M."/>
            <person name="Yoshida Y."/>
            <person name="Ohtoshi R."/>
            <person name="Malay A.D."/>
            <person name="Moran D.A.P."/>
            <person name="Tomita M."/>
            <person name="Numata K."/>
            <person name="Arakawa K."/>
        </authorList>
    </citation>
    <scope>NUCLEOTIDE SEQUENCE</scope>
</reference>
<comment type="caution">
    <text evidence="2">The sequence shown here is derived from an EMBL/GenBank/DDBJ whole genome shotgun (WGS) entry which is preliminary data.</text>
</comment>
<dbReference type="EMBL" id="BMAW01069753">
    <property type="protein sequence ID" value="GFT70418.1"/>
    <property type="molecule type" value="Genomic_DNA"/>
</dbReference>
<dbReference type="Proteomes" id="UP000887013">
    <property type="component" value="Unassembled WGS sequence"/>
</dbReference>
<evidence type="ECO:0000313" key="2">
    <source>
        <dbReference type="EMBL" id="GFU16327.1"/>
    </source>
</evidence>
<proteinExistence type="predicted"/>
<name>A0A8X6QFU0_NEPPI</name>
<accession>A0A8X6QFU0</accession>
<protein>
    <submittedName>
        <fullName evidence="2">Uncharacterized protein</fullName>
    </submittedName>
</protein>
<sequence length="85" mass="9759">MKKDVRDRSVNMITSWSVNVSSRDSVKKEVRQNSYPYDVSAEMEFEGKKHMKYLDNAKTFQDIDEVLSPLDCVHTSVSGKWSIVG</sequence>